<feature type="region of interest" description="Disordered" evidence="1">
    <location>
        <begin position="1"/>
        <end position="36"/>
    </location>
</feature>
<feature type="compositionally biased region" description="Basic and acidic residues" evidence="1">
    <location>
        <begin position="1"/>
        <end position="16"/>
    </location>
</feature>
<accession>A0A3M7S4H3</accession>
<evidence type="ECO:0000313" key="2">
    <source>
        <dbReference type="EMBL" id="RNA30671.1"/>
    </source>
</evidence>
<protein>
    <submittedName>
        <fullName evidence="2">Uncharacterized protein</fullName>
    </submittedName>
</protein>
<name>A0A3M7S4H3_BRAPC</name>
<comment type="caution">
    <text evidence="2">The sequence shown here is derived from an EMBL/GenBank/DDBJ whole genome shotgun (WGS) entry which is preliminary data.</text>
</comment>
<sequence length="748" mass="87610">MQKLNSKKESVEKKLEQNQLEQKNLRSQLEQTNSSIDQCENEEQDLQNLYLNEAWSYLDLVEQKSAKQIQIDLSVSELQSKNEVKNAIGSCFTQIKSHIELTSEQLSSERAGVLMNLEKLEIQQLDNVKFQSDQTKEINKLNEIQKNVLNEENEQQKSELSEQTMLIEEFKTDKAHGPVKNRPELIQIHQRSIMDSKFKSLFSFFTRFNIFNKAPNLEDLISHIVKTQSLVKSNDMLGKLEFVIEAMPFLKENDQFSELIKIFNTILENDSKFEILYRQIAINYWALENVEFETNQENEIDESLANYSLQVFYSKRDTLSPLEQLISNFIVKKTASFYSIQNLNSTQQLLKDYYDLMKNIADSEYTGIKILKKSANNFYTLFIHTLFATIENGAFDYKDLEQIINVFKILNDNIKQINKFEIWSKRNLFKDQLNMLNRFAPNIEFCLSNLKYLSDSLEDSSISSSKKELLENYLFSKLVHVLQNKINKDNFEKIKLKINGTKIENSNDKCILIEEFESNENREYYGLSLNSFVIKYKYLLNSEQKTTLINVTQNVIQYCLERNSNETLKILIELIFLINYEHLSFMEIISLLKKLTTIKYGLNSSMELFLVRLGKILAKKAENELVNKVNSFEFNRIFYECVKNRLKNVPGSFVQQINDFVPFYEQVNKLLVNYSNEAMSEGEHEFEKNVTLILNYANSSISYQNLSRSEIKLLKSICPNIDENMDSFEIIEFLLFDLANIQYSLFSL</sequence>
<keyword evidence="3" id="KW-1185">Reference proteome</keyword>
<proteinExistence type="predicted"/>
<dbReference type="AlphaFoldDB" id="A0A3M7S4H3"/>
<feature type="compositionally biased region" description="Polar residues" evidence="1">
    <location>
        <begin position="17"/>
        <end position="36"/>
    </location>
</feature>
<dbReference type="Proteomes" id="UP000276133">
    <property type="component" value="Unassembled WGS sequence"/>
</dbReference>
<evidence type="ECO:0000313" key="3">
    <source>
        <dbReference type="Proteomes" id="UP000276133"/>
    </source>
</evidence>
<organism evidence="2 3">
    <name type="scientific">Brachionus plicatilis</name>
    <name type="common">Marine rotifer</name>
    <name type="synonym">Brachionus muelleri</name>
    <dbReference type="NCBI Taxonomy" id="10195"/>
    <lineage>
        <taxon>Eukaryota</taxon>
        <taxon>Metazoa</taxon>
        <taxon>Spiralia</taxon>
        <taxon>Gnathifera</taxon>
        <taxon>Rotifera</taxon>
        <taxon>Eurotatoria</taxon>
        <taxon>Monogononta</taxon>
        <taxon>Pseudotrocha</taxon>
        <taxon>Ploima</taxon>
        <taxon>Brachionidae</taxon>
        <taxon>Brachionus</taxon>
    </lineage>
</organism>
<feature type="non-terminal residue" evidence="2">
    <location>
        <position position="748"/>
    </location>
</feature>
<evidence type="ECO:0000256" key="1">
    <source>
        <dbReference type="SAM" id="MobiDB-lite"/>
    </source>
</evidence>
<reference evidence="2 3" key="1">
    <citation type="journal article" date="2018" name="Sci. Rep.">
        <title>Genomic signatures of local adaptation to the degree of environmental predictability in rotifers.</title>
        <authorList>
            <person name="Franch-Gras L."/>
            <person name="Hahn C."/>
            <person name="Garcia-Roger E.M."/>
            <person name="Carmona M.J."/>
            <person name="Serra M."/>
            <person name="Gomez A."/>
        </authorList>
    </citation>
    <scope>NUCLEOTIDE SEQUENCE [LARGE SCALE GENOMIC DNA]</scope>
    <source>
        <strain evidence="2">HYR1</strain>
    </source>
</reference>
<dbReference type="EMBL" id="REGN01002061">
    <property type="protein sequence ID" value="RNA30671.1"/>
    <property type="molecule type" value="Genomic_DNA"/>
</dbReference>
<gene>
    <name evidence="2" type="ORF">BpHYR1_003028</name>
</gene>